<dbReference type="InterPro" id="IPR000595">
    <property type="entry name" value="cNMP-bd_dom"/>
</dbReference>
<dbReference type="InterPro" id="IPR036388">
    <property type="entry name" value="WH-like_DNA-bd_sf"/>
</dbReference>
<evidence type="ECO:0000313" key="6">
    <source>
        <dbReference type="EMBL" id="APC41597.1"/>
    </source>
</evidence>
<dbReference type="SMART" id="SM00419">
    <property type="entry name" value="HTH_CRP"/>
    <property type="match status" value="1"/>
</dbReference>
<dbReference type="AlphaFoldDB" id="A0A1J0GJR7"/>
<feature type="domain" description="Cyclic nucleotide-binding" evidence="4">
    <location>
        <begin position="14"/>
        <end position="85"/>
    </location>
</feature>
<keyword evidence="1" id="KW-0805">Transcription regulation</keyword>
<proteinExistence type="predicted"/>
<dbReference type="EMBL" id="CP015756">
    <property type="protein sequence ID" value="APC41597.1"/>
    <property type="molecule type" value="Genomic_DNA"/>
</dbReference>
<reference evidence="7" key="1">
    <citation type="journal article" date="2016" name="Front. Microbiol.">
        <title>Complete Genome Sequence of Clostridium estertheticum DSM 8809, a Microbe Identified in Spoiled Vacuum Packed Beef.</title>
        <authorList>
            <person name="Yu Z."/>
            <person name="Gunn L."/>
            <person name="Brennan E."/>
            <person name="Reid R."/>
            <person name="Wall P.G."/>
            <person name="Gaora O.P."/>
            <person name="Hurley D."/>
            <person name="Bolton D."/>
            <person name="Fanning S."/>
        </authorList>
    </citation>
    <scope>NUCLEOTIDE SEQUENCE [LARGE SCALE GENOMIC DNA]</scope>
    <source>
        <strain evidence="7">DSM 8809</strain>
    </source>
</reference>
<dbReference type="PROSITE" id="PS50042">
    <property type="entry name" value="CNMP_BINDING_3"/>
    <property type="match status" value="1"/>
</dbReference>
<dbReference type="Proteomes" id="UP000182569">
    <property type="component" value="Chromosome"/>
</dbReference>
<dbReference type="GO" id="GO:0003700">
    <property type="term" value="F:DNA-binding transcription factor activity"/>
    <property type="evidence" value="ECO:0007669"/>
    <property type="project" value="TreeGrafter"/>
</dbReference>
<dbReference type="Pfam" id="PF00027">
    <property type="entry name" value="cNMP_binding"/>
    <property type="match status" value="1"/>
</dbReference>
<dbReference type="STRING" id="1552.A7L45_16670"/>
<evidence type="ECO:0000259" key="4">
    <source>
        <dbReference type="PROSITE" id="PS50042"/>
    </source>
</evidence>
<dbReference type="SUPFAM" id="SSF51206">
    <property type="entry name" value="cAMP-binding domain-like"/>
    <property type="match status" value="1"/>
</dbReference>
<dbReference type="Pfam" id="PF13545">
    <property type="entry name" value="HTH_Crp_2"/>
    <property type="match status" value="1"/>
</dbReference>
<keyword evidence="3" id="KW-0804">Transcription</keyword>
<dbReference type="PANTHER" id="PTHR24567">
    <property type="entry name" value="CRP FAMILY TRANSCRIPTIONAL REGULATORY PROTEIN"/>
    <property type="match status" value="1"/>
</dbReference>
<protein>
    <submittedName>
        <fullName evidence="6">Crp/Fnr family transcriptional regulator</fullName>
    </submittedName>
</protein>
<dbReference type="GO" id="GO:0005829">
    <property type="term" value="C:cytosol"/>
    <property type="evidence" value="ECO:0007669"/>
    <property type="project" value="TreeGrafter"/>
</dbReference>
<dbReference type="GO" id="GO:0003677">
    <property type="term" value="F:DNA binding"/>
    <property type="evidence" value="ECO:0007669"/>
    <property type="project" value="UniProtKB-KW"/>
</dbReference>
<name>A0A1J0GJR7_9CLOT</name>
<dbReference type="CDD" id="cd00038">
    <property type="entry name" value="CAP_ED"/>
    <property type="match status" value="1"/>
</dbReference>
<accession>A0A1J0GJR7</accession>
<dbReference type="SUPFAM" id="SSF46785">
    <property type="entry name" value="Winged helix' DNA-binding domain"/>
    <property type="match status" value="1"/>
</dbReference>
<feature type="domain" description="HTH crp-type" evidence="5">
    <location>
        <begin position="147"/>
        <end position="220"/>
    </location>
</feature>
<dbReference type="PANTHER" id="PTHR24567:SF74">
    <property type="entry name" value="HTH-TYPE TRANSCRIPTIONAL REGULATOR ARCR"/>
    <property type="match status" value="1"/>
</dbReference>
<dbReference type="RefSeq" id="WP_071613889.1">
    <property type="nucleotide sequence ID" value="NZ_CP015756.1"/>
</dbReference>
<dbReference type="InterPro" id="IPR014710">
    <property type="entry name" value="RmlC-like_jellyroll"/>
</dbReference>
<dbReference type="PROSITE" id="PS51063">
    <property type="entry name" value="HTH_CRP_2"/>
    <property type="match status" value="1"/>
</dbReference>
<dbReference type="SMART" id="SM00100">
    <property type="entry name" value="cNMP"/>
    <property type="match status" value="1"/>
</dbReference>
<dbReference type="Gene3D" id="1.10.10.10">
    <property type="entry name" value="Winged helix-like DNA-binding domain superfamily/Winged helix DNA-binding domain"/>
    <property type="match status" value="1"/>
</dbReference>
<dbReference type="KEGG" id="ceu:A7L45_16670"/>
<dbReference type="Gene3D" id="2.60.120.10">
    <property type="entry name" value="Jelly Rolls"/>
    <property type="match status" value="1"/>
</dbReference>
<dbReference type="OrthoDB" id="1706474at2"/>
<dbReference type="InterPro" id="IPR018490">
    <property type="entry name" value="cNMP-bd_dom_sf"/>
</dbReference>
<dbReference type="InterPro" id="IPR036390">
    <property type="entry name" value="WH_DNA-bd_sf"/>
</dbReference>
<dbReference type="PRINTS" id="PR00034">
    <property type="entry name" value="HTHCRP"/>
</dbReference>
<dbReference type="InterPro" id="IPR050397">
    <property type="entry name" value="Env_Response_Regulators"/>
</dbReference>
<organism evidence="6 7">
    <name type="scientific">Clostridium estertheticum subsp. estertheticum</name>
    <dbReference type="NCBI Taxonomy" id="1552"/>
    <lineage>
        <taxon>Bacteria</taxon>
        <taxon>Bacillati</taxon>
        <taxon>Bacillota</taxon>
        <taxon>Clostridia</taxon>
        <taxon>Eubacteriales</taxon>
        <taxon>Clostridiaceae</taxon>
        <taxon>Clostridium</taxon>
    </lineage>
</organism>
<keyword evidence="2" id="KW-0238">DNA-binding</keyword>
<keyword evidence="7" id="KW-1185">Reference proteome</keyword>
<evidence type="ECO:0000259" key="5">
    <source>
        <dbReference type="PROSITE" id="PS51063"/>
    </source>
</evidence>
<evidence type="ECO:0000256" key="2">
    <source>
        <dbReference type="ARBA" id="ARBA00023125"/>
    </source>
</evidence>
<evidence type="ECO:0000313" key="7">
    <source>
        <dbReference type="Proteomes" id="UP000182569"/>
    </source>
</evidence>
<dbReference type="InterPro" id="IPR012318">
    <property type="entry name" value="HTH_CRP"/>
</dbReference>
<evidence type="ECO:0000256" key="1">
    <source>
        <dbReference type="ARBA" id="ARBA00023015"/>
    </source>
</evidence>
<gene>
    <name evidence="6" type="ORF">A7L45_16670</name>
</gene>
<sequence length="228" mass="26624">MPQVTIRQLRDLPLLECIEDKTLDLIREKVVLKNFKKSQMLFGERERLNNIYIVLEGKVSMYRLSEKGQKRVIYILNKGEIVNEVNFDNYTSSISCEAFEDSEIISILKGDLLNIMQQDFKLTEVILYSMSKKIRRLYRQIKNTVPTKMDKRVAAKLWKLSRDYGLETPKGVLIDVKISITYLADMLGSSRETISRAVKELENMGMVKIEHRKFIVDREKLSGYFKSV</sequence>
<evidence type="ECO:0000256" key="3">
    <source>
        <dbReference type="ARBA" id="ARBA00023163"/>
    </source>
</evidence>